<dbReference type="PANTHER" id="PTHR34504:SF2">
    <property type="entry name" value="UPF0150 PROTEIN SSL0259"/>
    <property type="match status" value="1"/>
</dbReference>
<organism evidence="2 3">
    <name type="scientific">Aphanizomenon flos-aquae LD13</name>
    <dbReference type="NCBI Taxonomy" id="1710894"/>
    <lineage>
        <taxon>Bacteria</taxon>
        <taxon>Bacillati</taxon>
        <taxon>Cyanobacteriota</taxon>
        <taxon>Cyanophyceae</taxon>
        <taxon>Nostocales</taxon>
        <taxon>Aphanizomenonaceae</taxon>
        <taxon>Aphanizomenon</taxon>
    </lineage>
</organism>
<dbReference type="EMBL" id="LJOY01000094">
    <property type="protein sequence ID" value="OBQ18819.1"/>
    <property type="molecule type" value="Genomic_DNA"/>
</dbReference>
<dbReference type="Proteomes" id="UP000092382">
    <property type="component" value="Unassembled WGS sequence"/>
</dbReference>
<accession>A0A1B7VIW7</accession>
<dbReference type="InterPro" id="IPR035069">
    <property type="entry name" value="TTHA1013/TTHA0281-like"/>
</dbReference>
<dbReference type="Pfam" id="PF15919">
    <property type="entry name" value="HicB_lk_antitox"/>
    <property type="match status" value="1"/>
</dbReference>
<protein>
    <recommendedName>
        <fullName evidence="1">HicB-like antitoxin of toxin-antitoxin system domain-containing protein</fullName>
    </recommendedName>
</protein>
<evidence type="ECO:0000313" key="3">
    <source>
        <dbReference type="Proteomes" id="UP000092382"/>
    </source>
</evidence>
<evidence type="ECO:0000313" key="2">
    <source>
        <dbReference type="EMBL" id="OBQ18819.1"/>
    </source>
</evidence>
<dbReference type="STRING" id="1803587.GCA_001593825_02722"/>
<dbReference type="AlphaFoldDB" id="A0A1B7VIW7"/>
<feature type="domain" description="HicB-like antitoxin of toxin-antitoxin system" evidence="1">
    <location>
        <begin position="5"/>
        <end position="70"/>
    </location>
</feature>
<comment type="caution">
    <text evidence="2">The sequence shown here is derived from an EMBL/GenBank/DDBJ whole genome shotgun (WGS) entry which is preliminary data.</text>
</comment>
<dbReference type="Gene3D" id="3.30.160.250">
    <property type="match status" value="1"/>
</dbReference>
<gene>
    <name evidence="2" type="ORF">AN481_18080</name>
</gene>
<dbReference type="InterPro" id="IPR031807">
    <property type="entry name" value="HicB-like"/>
</dbReference>
<evidence type="ECO:0000259" key="1">
    <source>
        <dbReference type="Pfam" id="PF15919"/>
    </source>
</evidence>
<name>A0A1B7VIW7_APHFL</name>
<dbReference type="PATRIC" id="fig|1710894.3.peg.2754"/>
<sequence length="74" mass="8389">MSYHYTIIIQWSQEDNCFVVSLPEWGEFCHTHGDTYQEALDNAQEVLEMLIESCLEDGEPLPEPKTLGKSLSAA</sequence>
<reference evidence="2 3" key="1">
    <citation type="submission" date="2015-09" db="EMBL/GenBank/DDBJ databases">
        <title>Whole genome shotgun sequence assembly of Aphanizomenon flos-aquae UKL13.</title>
        <authorList>
            <person name="Driscoll C."/>
        </authorList>
    </citation>
    <scope>NUCLEOTIDE SEQUENCE [LARGE SCALE GENOMIC DNA]</scope>
    <source>
        <strain evidence="2">MDT13</strain>
    </source>
</reference>
<dbReference type="InterPro" id="IPR051404">
    <property type="entry name" value="TA_system_antitoxin"/>
</dbReference>
<proteinExistence type="predicted"/>
<dbReference type="SUPFAM" id="SSF143100">
    <property type="entry name" value="TTHA1013/TTHA0281-like"/>
    <property type="match status" value="1"/>
</dbReference>
<dbReference type="PANTHER" id="PTHR34504">
    <property type="entry name" value="ANTITOXIN HICB"/>
    <property type="match status" value="1"/>
</dbReference>